<organism evidence="1 2">
    <name type="scientific">Acaulospora colombiana</name>
    <dbReference type="NCBI Taxonomy" id="27376"/>
    <lineage>
        <taxon>Eukaryota</taxon>
        <taxon>Fungi</taxon>
        <taxon>Fungi incertae sedis</taxon>
        <taxon>Mucoromycota</taxon>
        <taxon>Glomeromycotina</taxon>
        <taxon>Glomeromycetes</taxon>
        <taxon>Diversisporales</taxon>
        <taxon>Acaulosporaceae</taxon>
        <taxon>Acaulospora</taxon>
    </lineage>
</organism>
<proteinExistence type="predicted"/>
<comment type="caution">
    <text evidence="1">The sequence shown here is derived from an EMBL/GenBank/DDBJ whole genome shotgun (WGS) entry which is preliminary data.</text>
</comment>
<evidence type="ECO:0000313" key="1">
    <source>
        <dbReference type="EMBL" id="CAG8506943.1"/>
    </source>
</evidence>
<dbReference type="EMBL" id="CAJVPT010004349">
    <property type="protein sequence ID" value="CAG8506943.1"/>
    <property type="molecule type" value="Genomic_DNA"/>
</dbReference>
<feature type="non-terminal residue" evidence="1">
    <location>
        <position position="1"/>
    </location>
</feature>
<dbReference type="Proteomes" id="UP000789525">
    <property type="component" value="Unassembled WGS sequence"/>
</dbReference>
<accession>A0ACA9L345</accession>
<keyword evidence="2" id="KW-1185">Reference proteome</keyword>
<evidence type="ECO:0000313" key="2">
    <source>
        <dbReference type="Proteomes" id="UP000789525"/>
    </source>
</evidence>
<reference evidence="1" key="1">
    <citation type="submission" date="2021-06" db="EMBL/GenBank/DDBJ databases">
        <authorList>
            <person name="Kallberg Y."/>
            <person name="Tangrot J."/>
            <person name="Rosling A."/>
        </authorList>
    </citation>
    <scope>NUCLEOTIDE SEQUENCE</scope>
    <source>
        <strain evidence="1">CL356</strain>
    </source>
</reference>
<protein>
    <submittedName>
        <fullName evidence="1">12821_t:CDS:1</fullName>
    </submittedName>
</protein>
<gene>
    <name evidence="1" type="ORF">ACOLOM_LOCUS3047</name>
</gene>
<name>A0ACA9L345_9GLOM</name>
<sequence length="257" mass="29210">SEIEEMRASNGTDVSLIEKDADNYDPTEITKSSGLVKQTKSLMADFLVMEEYFLKKAIEKAIKIDKYEEGNVVSSCVGDVFYILKECLIRVVSTSDIECLTSVVNLASQSLGTDYIAVFQKRLLTAFATTEQKDAKIGYMILLNNLDVSSEYMQRLTSELSALPSINEDDSEKVQKCFDWLNNNTTNKFKQILASGIEQLFAQMVRPKIRPILQEAYKDIKYVLSEDEYHEQEANDGFSKRFVHGFDSLIHVYQVNV</sequence>